<proteinExistence type="predicted"/>
<sequence>MSDPIPNPQANSNDSSRSRPTVNHDQLPRTRTPRLPTCLLELVLAFAPLVNPYSPISSPSLLPVLPRHTVPLAFRTLILIGNRHKATDNNPIRFARLINRAISSSDAISLAESLFSALCTDDYNRISFVNALSRAGKHTALSRLHALSLRLDDCWDAPAQSSAGGCLDTLKWWQSVLTIPDEIYDDEVGMDDEETVLAEAFYQPDEQVYRVTRNAAIKHGHVHILEYLRISLASYDWPFDGWEVASRYGHVHVLQWAKKTWRGGDPFSRWFHAIDSASASGHVHVLQWWIKNWKPEQLVYSVRAMDDASRNNHLDVLNWWSRSGLPLKFTPAAKTDALRLGHLDVVRFWLECGEYRFVAQLDSAAKEDDSERPVKIPPRVQDPDPVMLAAFGRLTWMKRALPNRYLRRETVMGQMCAMAAKFGHVHVLQHYGDIMAEGCLDVDAKFHPLVLAAEGGHLSCVQWLLTHLSQLGSPMLSWDLLFDGDMPLNKTLNAAAQKAIENGHVHVLEWMLANSSVCAALSPKHLVSHAWEKGSVSTLHLLLAEGYLHGRHMFAGLERAAAKGLVVVFEWCAHYNLSWTDSRLEWRDNQHPLAAALLHSQTDLLNWWLHHPGRIDWQQCTEDVVARLVVMRNCKSLRWLYEHAEAIRLSQLALRRIQDHCGQGWSTSPQVKLEF</sequence>
<dbReference type="PANTHER" id="PTHR46586">
    <property type="entry name" value="ANKYRIN REPEAT-CONTAINING PROTEIN"/>
    <property type="match status" value="1"/>
</dbReference>
<protein>
    <recommendedName>
        <fullName evidence="4">Ankyrin repeat-containing domain protein</fullName>
    </recommendedName>
</protein>
<keyword evidence="3" id="KW-1185">Reference proteome</keyword>
<evidence type="ECO:0008006" key="4">
    <source>
        <dbReference type="Google" id="ProtNLM"/>
    </source>
</evidence>
<evidence type="ECO:0000313" key="3">
    <source>
        <dbReference type="Proteomes" id="UP000193411"/>
    </source>
</evidence>
<feature type="compositionally biased region" description="Polar residues" evidence="1">
    <location>
        <begin position="8"/>
        <end position="24"/>
    </location>
</feature>
<dbReference type="OrthoDB" id="60283at2759"/>
<evidence type="ECO:0000256" key="1">
    <source>
        <dbReference type="SAM" id="MobiDB-lite"/>
    </source>
</evidence>
<gene>
    <name evidence="2" type="ORF">BCR44DRAFT_76677</name>
</gene>
<reference evidence="2 3" key="1">
    <citation type="submission" date="2016-07" db="EMBL/GenBank/DDBJ databases">
        <title>Pervasive Adenine N6-methylation of Active Genes in Fungi.</title>
        <authorList>
            <consortium name="DOE Joint Genome Institute"/>
            <person name="Mondo S.J."/>
            <person name="Dannebaum R.O."/>
            <person name="Kuo R.C."/>
            <person name="Labutti K."/>
            <person name="Haridas S."/>
            <person name="Kuo A."/>
            <person name="Salamov A."/>
            <person name="Ahrendt S.R."/>
            <person name="Lipzen A."/>
            <person name="Sullivan W."/>
            <person name="Andreopoulos W.B."/>
            <person name="Clum A."/>
            <person name="Lindquist E."/>
            <person name="Daum C."/>
            <person name="Ramamoorthy G.K."/>
            <person name="Gryganskyi A."/>
            <person name="Culley D."/>
            <person name="Magnuson J.K."/>
            <person name="James T.Y."/>
            <person name="O'Malley M.A."/>
            <person name="Stajich J.E."/>
            <person name="Spatafora J.W."/>
            <person name="Visel A."/>
            <person name="Grigoriev I.V."/>
        </authorList>
    </citation>
    <scope>NUCLEOTIDE SEQUENCE [LARGE SCALE GENOMIC DNA]</scope>
    <source>
        <strain evidence="2 3">PL171</strain>
    </source>
</reference>
<feature type="region of interest" description="Disordered" evidence="1">
    <location>
        <begin position="1"/>
        <end position="30"/>
    </location>
</feature>
<dbReference type="Gene3D" id="1.25.40.20">
    <property type="entry name" value="Ankyrin repeat-containing domain"/>
    <property type="match status" value="1"/>
</dbReference>
<comment type="caution">
    <text evidence="2">The sequence shown here is derived from an EMBL/GenBank/DDBJ whole genome shotgun (WGS) entry which is preliminary data.</text>
</comment>
<dbReference type="Proteomes" id="UP000193411">
    <property type="component" value="Unassembled WGS sequence"/>
</dbReference>
<dbReference type="PANTHER" id="PTHR46586:SF3">
    <property type="entry name" value="ANKYRIN REPEAT-CONTAINING PROTEIN"/>
    <property type="match status" value="1"/>
</dbReference>
<dbReference type="EMBL" id="MCFL01000035">
    <property type="protein sequence ID" value="ORZ33472.1"/>
    <property type="molecule type" value="Genomic_DNA"/>
</dbReference>
<evidence type="ECO:0000313" key="2">
    <source>
        <dbReference type="EMBL" id="ORZ33472.1"/>
    </source>
</evidence>
<accession>A0A1Y2HK52</accession>
<dbReference type="SUPFAM" id="SSF140860">
    <property type="entry name" value="Pseudo ankyrin repeat-like"/>
    <property type="match status" value="2"/>
</dbReference>
<dbReference type="InterPro" id="IPR036770">
    <property type="entry name" value="Ankyrin_rpt-contain_sf"/>
</dbReference>
<name>A0A1Y2HK52_9FUNG</name>
<organism evidence="2 3">
    <name type="scientific">Catenaria anguillulae PL171</name>
    <dbReference type="NCBI Taxonomy" id="765915"/>
    <lineage>
        <taxon>Eukaryota</taxon>
        <taxon>Fungi</taxon>
        <taxon>Fungi incertae sedis</taxon>
        <taxon>Blastocladiomycota</taxon>
        <taxon>Blastocladiomycetes</taxon>
        <taxon>Blastocladiales</taxon>
        <taxon>Catenariaceae</taxon>
        <taxon>Catenaria</taxon>
    </lineage>
</organism>
<dbReference type="InterPro" id="IPR052050">
    <property type="entry name" value="SecEffector_AnkRepeat"/>
</dbReference>
<dbReference type="AlphaFoldDB" id="A0A1Y2HK52"/>